<accession>A0A9P6A259</accession>
<protein>
    <submittedName>
        <fullName evidence="1">Uncharacterized protein</fullName>
    </submittedName>
</protein>
<dbReference type="Proteomes" id="UP000807025">
    <property type="component" value="Unassembled WGS sequence"/>
</dbReference>
<dbReference type="EMBL" id="MU154536">
    <property type="protein sequence ID" value="KAF9498747.1"/>
    <property type="molecule type" value="Genomic_DNA"/>
</dbReference>
<sequence length="162" mass="17425">MSDEFRISFCSDASFTLAGVEFSRECFCGYAVQSSGAPTALREYNYAITLNPAAVLGVSTSSQADRLLRAPLKLSLQTGNTKGATQTATNEFCFAGLEFGDECFCGNSIGSFHQLTEMKITARSESTTHGTPALPISLWQPIGGHYHSRLIHVFATTWAVPG</sequence>
<evidence type="ECO:0000313" key="1">
    <source>
        <dbReference type="EMBL" id="KAF9498747.1"/>
    </source>
</evidence>
<name>A0A9P6A259_PLEER</name>
<gene>
    <name evidence="1" type="ORF">BDN71DRAFT_1428686</name>
</gene>
<proteinExistence type="predicted"/>
<evidence type="ECO:0000313" key="2">
    <source>
        <dbReference type="Proteomes" id="UP000807025"/>
    </source>
</evidence>
<dbReference type="AlphaFoldDB" id="A0A9P6A259"/>
<reference evidence="1" key="1">
    <citation type="submission" date="2020-11" db="EMBL/GenBank/DDBJ databases">
        <authorList>
            <consortium name="DOE Joint Genome Institute"/>
            <person name="Ahrendt S."/>
            <person name="Riley R."/>
            <person name="Andreopoulos W."/>
            <person name="Labutti K."/>
            <person name="Pangilinan J."/>
            <person name="Ruiz-Duenas F.J."/>
            <person name="Barrasa J.M."/>
            <person name="Sanchez-Garcia M."/>
            <person name="Camarero S."/>
            <person name="Miyauchi S."/>
            <person name="Serrano A."/>
            <person name="Linde D."/>
            <person name="Babiker R."/>
            <person name="Drula E."/>
            <person name="Ayuso-Fernandez I."/>
            <person name="Pacheco R."/>
            <person name="Padilla G."/>
            <person name="Ferreira P."/>
            <person name="Barriuso J."/>
            <person name="Kellner H."/>
            <person name="Castanera R."/>
            <person name="Alfaro M."/>
            <person name="Ramirez L."/>
            <person name="Pisabarro A.G."/>
            <person name="Kuo A."/>
            <person name="Tritt A."/>
            <person name="Lipzen A."/>
            <person name="He G."/>
            <person name="Yan M."/>
            <person name="Ng V."/>
            <person name="Cullen D."/>
            <person name="Martin F."/>
            <person name="Rosso M.-N."/>
            <person name="Henrissat B."/>
            <person name="Hibbett D."/>
            <person name="Martinez A.T."/>
            <person name="Grigoriev I.V."/>
        </authorList>
    </citation>
    <scope>NUCLEOTIDE SEQUENCE</scope>
    <source>
        <strain evidence="1">ATCC 90797</strain>
    </source>
</reference>
<dbReference type="OrthoDB" id="5985073at2759"/>
<comment type="caution">
    <text evidence="1">The sequence shown here is derived from an EMBL/GenBank/DDBJ whole genome shotgun (WGS) entry which is preliminary data.</text>
</comment>
<organism evidence="1 2">
    <name type="scientific">Pleurotus eryngii</name>
    <name type="common">Boletus of the steppes</name>
    <dbReference type="NCBI Taxonomy" id="5323"/>
    <lineage>
        <taxon>Eukaryota</taxon>
        <taxon>Fungi</taxon>
        <taxon>Dikarya</taxon>
        <taxon>Basidiomycota</taxon>
        <taxon>Agaricomycotina</taxon>
        <taxon>Agaricomycetes</taxon>
        <taxon>Agaricomycetidae</taxon>
        <taxon>Agaricales</taxon>
        <taxon>Pleurotineae</taxon>
        <taxon>Pleurotaceae</taxon>
        <taxon>Pleurotus</taxon>
    </lineage>
</organism>
<keyword evidence="2" id="KW-1185">Reference proteome</keyword>